<dbReference type="AlphaFoldDB" id="A0AAE0TKG7"/>
<proteinExistence type="predicted"/>
<dbReference type="InterPro" id="IPR036465">
    <property type="entry name" value="vWFA_dom_sf"/>
</dbReference>
<feature type="compositionally biased region" description="Low complexity" evidence="1">
    <location>
        <begin position="309"/>
        <end position="319"/>
    </location>
</feature>
<dbReference type="SUPFAM" id="SSF53300">
    <property type="entry name" value="vWA-like"/>
    <property type="match status" value="1"/>
</dbReference>
<dbReference type="PANTHER" id="PTHR10857:SF106">
    <property type="entry name" value="C2 DOMAIN-CONTAINING PROTEIN"/>
    <property type="match status" value="1"/>
</dbReference>
<sequence length="421" mass="44527">MLPDGTVSHEFPCNFSPTNPYCQGIQGIMEAYYNSLRQVRLYGPTNFSPVISHVAKFASAIRDGSHYFVLLIITDGVITDMPHTIKAIVDASSLPMSIIIVGVGNDSFEAMEVLDADNQRLNSGGKFAERDIVQFVPLRNYLNGGRMGNAQASLAKEVLAEVPTQFLSYMQKHGVKPKPPRTGIQHPSTRPLIQGQATGGVSPRPPPPQQQWAGAPQQQQYGGTLPPGQATSGMPSHPPPPQQQWAGAPQQQQYGGTLPPGQATGGMPSHPPPPQQQWAGAPQQQQYGGTLPPGQATGGMPSHPPPPQQQWAGVPQQQQYGGTLPPGQATGGMPSHPPPPQQQWAGAPQQQQYGGTLPPGQATGGMPSQPPPPQQQWAGAPPPSQQQWGGAPPSYQPQWGGTPQQGTAPNQASRATAPPPP</sequence>
<dbReference type="PANTHER" id="PTHR10857">
    <property type="entry name" value="COPINE"/>
    <property type="match status" value="1"/>
</dbReference>
<keyword evidence="4" id="KW-1185">Reference proteome</keyword>
<feature type="compositionally biased region" description="Pro residues" evidence="1">
    <location>
        <begin position="368"/>
        <end position="384"/>
    </location>
</feature>
<feature type="region of interest" description="Disordered" evidence="1">
    <location>
        <begin position="172"/>
        <end position="421"/>
    </location>
</feature>
<dbReference type="Pfam" id="PF07002">
    <property type="entry name" value="Copine"/>
    <property type="match status" value="1"/>
</dbReference>
<feature type="compositionally biased region" description="Low complexity" evidence="1">
    <location>
        <begin position="210"/>
        <end position="220"/>
    </location>
</feature>
<evidence type="ECO:0000259" key="2">
    <source>
        <dbReference type="Pfam" id="PF07002"/>
    </source>
</evidence>
<reference evidence="3" key="2">
    <citation type="journal article" date="2021" name="Genome Biol. Evol.">
        <title>Developing a high-quality reference genome for a parasitic bivalve with doubly uniparental inheritance (Bivalvia: Unionida).</title>
        <authorList>
            <person name="Smith C.H."/>
        </authorList>
    </citation>
    <scope>NUCLEOTIDE SEQUENCE</scope>
    <source>
        <strain evidence="3">CHS0354</strain>
        <tissue evidence="3">Mantle</tissue>
    </source>
</reference>
<evidence type="ECO:0000256" key="1">
    <source>
        <dbReference type="SAM" id="MobiDB-lite"/>
    </source>
</evidence>
<evidence type="ECO:0000313" key="4">
    <source>
        <dbReference type="Proteomes" id="UP001195483"/>
    </source>
</evidence>
<feature type="compositionally biased region" description="Low complexity" evidence="1">
    <location>
        <begin position="342"/>
        <end position="352"/>
    </location>
</feature>
<feature type="compositionally biased region" description="Low complexity" evidence="1">
    <location>
        <begin position="385"/>
        <end position="407"/>
    </location>
</feature>
<dbReference type="GO" id="GO:0071277">
    <property type="term" value="P:cellular response to calcium ion"/>
    <property type="evidence" value="ECO:0007669"/>
    <property type="project" value="TreeGrafter"/>
</dbReference>
<feature type="compositionally biased region" description="Low complexity" evidence="1">
    <location>
        <begin position="276"/>
        <end position="286"/>
    </location>
</feature>
<organism evidence="3 4">
    <name type="scientific">Potamilus streckersoni</name>
    <dbReference type="NCBI Taxonomy" id="2493646"/>
    <lineage>
        <taxon>Eukaryota</taxon>
        <taxon>Metazoa</taxon>
        <taxon>Spiralia</taxon>
        <taxon>Lophotrochozoa</taxon>
        <taxon>Mollusca</taxon>
        <taxon>Bivalvia</taxon>
        <taxon>Autobranchia</taxon>
        <taxon>Heteroconchia</taxon>
        <taxon>Palaeoheterodonta</taxon>
        <taxon>Unionida</taxon>
        <taxon>Unionoidea</taxon>
        <taxon>Unionidae</taxon>
        <taxon>Ambleminae</taxon>
        <taxon>Lampsilini</taxon>
        <taxon>Potamilus</taxon>
    </lineage>
</organism>
<dbReference type="InterPro" id="IPR045052">
    <property type="entry name" value="Copine"/>
</dbReference>
<reference evidence="3" key="3">
    <citation type="submission" date="2023-05" db="EMBL/GenBank/DDBJ databases">
        <authorList>
            <person name="Smith C.H."/>
        </authorList>
    </citation>
    <scope>NUCLEOTIDE SEQUENCE</scope>
    <source>
        <strain evidence="3">CHS0354</strain>
        <tissue evidence="3">Mantle</tissue>
    </source>
</reference>
<protein>
    <recommendedName>
        <fullName evidence="2">Copine C-terminal domain-containing protein</fullName>
    </recommendedName>
</protein>
<dbReference type="EMBL" id="JAEAOA010001325">
    <property type="protein sequence ID" value="KAK3612050.1"/>
    <property type="molecule type" value="Genomic_DNA"/>
</dbReference>
<dbReference type="GO" id="GO:0005886">
    <property type="term" value="C:plasma membrane"/>
    <property type="evidence" value="ECO:0007669"/>
    <property type="project" value="TreeGrafter"/>
</dbReference>
<feature type="domain" description="Copine C-terminal" evidence="2">
    <location>
        <begin position="3"/>
        <end position="178"/>
    </location>
</feature>
<name>A0AAE0TKG7_9BIVA</name>
<dbReference type="Proteomes" id="UP001195483">
    <property type="component" value="Unassembled WGS sequence"/>
</dbReference>
<dbReference type="GO" id="GO:0005544">
    <property type="term" value="F:calcium-dependent phospholipid binding"/>
    <property type="evidence" value="ECO:0007669"/>
    <property type="project" value="InterPro"/>
</dbReference>
<gene>
    <name evidence="3" type="ORF">CHS0354_021734</name>
</gene>
<reference evidence="3" key="1">
    <citation type="journal article" date="2021" name="Genome Biol. Evol.">
        <title>A High-Quality Reference Genome for a Parasitic Bivalve with Doubly Uniparental Inheritance (Bivalvia: Unionida).</title>
        <authorList>
            <person name="Smith C.H."/>
        </authorList>
    </citation>
    <scope>NUCLEOTIDE SEQUENCE</scope>
    <source>
        <strain evidence="3">CHS0354</strain>
    </source>
</reference>
<evidence type="ECO:0000313" key="3">
    <source>
        <dbReference type="EMBL" id="KAK3612050.1"/>
    </source>
</evidence>
<comment type="caution">
    <text evidence="3">The sequence shown here is derived from an EMBL/GenBank/DDBJ whole genome shotgun (WGS) entry which is preliminary data.</text>
</comment>
<dbReference type="InterPro" id="IPR010734">
    <property type="entry name" value="Copine_C"/>
</dbReference>
<feature type="compositionally biased region" description="Low complexity" evidence="1">
    <location>
        <begin position="243"/>
        <end position="253"/>
    </location>
</feature>
<accession>A0AAE0TKG7</accession>